<evidence type="ECO:0000313" key="2">
    <source>
        <dbReference type="EMBL" id="KAK1155665.1"/>
    </source>
</evidence>
<sequence length="386" mass="42453">MEALEREREAGSLTEQLLLDLRVVTESAKAITQTYQQLPRNSATMFQNPDLQTHGFSAATSLNSMVTLLRLWGTCISLSSSQSAILDSLATELKILGGSLTLLLHGCESDIESMVKESKEKMNQSSLCFASQLGRLLVSMGPEGSFMMIEKCSLEQVELFSASLKEALMRGADEFIESQVSAGISSVDHLESHLRTVASVKMTEDAKKGLGSFTSSLTRLMDRSKAFWEQILSLKKEKTEQISDAFLKENFTLYKALNSELTGLLKAGENIYHLPLEYFTDDPSSQMLKQCIESVPKAAETLSKTLSSLWTAMCDESQDQSAMMNREADAAVRELHSSAGQLLKLLERERQRAADCRDSGSCSQTQTVTLHAAVGEEWGPSAPHRG</sequence>
<organism evidence="2 3">
    <name type="scientific">Acipenser oxyrinchus oxyrinchus</name>
    <dbReference type="NCBI Taxonomy" id="40147"/>
    <lineage>
        <taxon>Eukaryota</taxon>
        <taxon>Metazoa</taxon>
        <taxon>Chordata</taxon>
        <taxon>Craniata</taxon>
        <taxon>Vertebrata</taxon>
        <taxon>Euteleostomi</taxon>
        <taxon>Actinopterygii</taxon>
        <taxon>Chondrostei</taxon>
        <taxon>Acipenseriformes</taxon>
        <taxon>Acipenseridae</taxon>
        <taxon>Acipenser</taxon>
    </lineage>
</organism>
<proteinExistence type="predicted"/>
<protein>
    <recommendedName>
        <fullName evidence="1">KIF14 four-helical bundle domain-containing protein</fullName>
    </recommendedName>
</protein>
<accession>A0AAD8CR24</accession>
<reference evidence="2" key="1">
    <citation type="submission" date="2022-02" db="EMBL/GenBank/DDBJ databases">
        <title>Atlantic sturgeon de novo genome assembly.</title>
        <authorList>
            <person name="Stock M."/>
            <person name="Klopp C."/>
            <person name="Guiguen Y."/>
            <person name="Cabau C."/>
            <person name="Parinello H."/>
            <person name="Santidrian Yebra-Pimentel E."/>
            <person name="Kuhl H."/>
            <person name="Dirks R.P."/>
            <person name="Guessner J."/>
            <person name="Wuertz S."/>
            <person name="Du K."/>
            <person name="Schartl M."/>
        </authorList>
    </citation>
    <scope>NUCLEOTIDE SEQUENCE</scope>
    <source>
        <strain evidence="2">STURGEONOMICS-FGT-2020</strain>
        <tissue evidence="2">Whole blood</tissue>
    </source>
</reference>
<dbReference type="EMBL" id="JAGXEW010000030">
    <property type="protein sequence ID" value="KAK1155665.1"/>
    <property type="molecule type" value="Genomic_DNA"/>
</dbReference>
<dbReference type="InterPro" id="IPR056523">
    <property type="entry name" value="4HB_KIF14"/>
</dbReference>
<comment type="caution">
    <text evidence="2">The sequence shown here is derived from an EMBL/GenBank/DDBJ whole genome shotgun (WGS) entry which is preliminary data.</text>
</comment>
<keyword evidence="3" id="KW-1185">Reference proteome</keyword>
<dbReference type="Pfam" id="PF23313">
    <property type="entry name" value="4HB_KIF14"/>
    <property type="match status" value="1"/>
</dbReference>
<feature type="domain" description="KIF14 four-helical bundle" evidence="1">
    <location>
        <begin position="12"/>
        <end position="139"/>
    </location>
</feature>
<dbReference type="Proteomes" id="UP001230051">
    <property type="component" value="Unassembled WGS sequence"/>
</dbReference>
<dbReference type="AlphaFoldDB" id="A0AAD8CR24"/>
<gene>
    <name evidence="2" type="ORF">AOXY_G27040</name>
</gene>
<evidence type="ECO:0000259" key="1">
    <source>
        <dbReference type="Pfam" id="PF23313"/>
    </source>
</evidence>
<name>A0AAD8CR24_ACIOX</name>
<evidence type="ECO:0000313" key="3">
    <source>
        <dbReference type="Proteomes" id="UP001230051"/>
    </source>
</evidence>